<proteinExistence type="inferred from homology"/>
<comment type="subcellular location">
    <subcellularLocation>
        <location evidence="1">Membrane</location>
        <topology evidence="1">Multi-pass membrane protein</topology>
    </subcellularLocation>
</comment>
<feature type="transmembrane region" description="Helical" evidence="7">
    <location>
        <begin position="293"/>
        <end position="318"/>
    </location>
</feature>
<evidence type="ECO:0000256" key="3">
    <source>
        <dbReference type="ARBA" id="ARBA00022597"/>
    </source>
</evidence>
<keyword evidence="3" id="KW-0762">Sugar transport</keyword>
<evidence type="ECO:0000256" key="4">
    <source>
        <dbReference type="ARBA" id="ARBA00022692"/>
    </source>
</evidence>
<accession>A0A3P8DFP1</accession>
<dbReference type="EMBL" id="UZAH01034006">
    <property type="protein sequence ID" value="VDP32708.1"/>
    <property type="molecule type" value="Genomic_DNA"/>
</dbReference>
<accession>A0A183GIJ4</accession>
<evidence type="ECO:0000256" key="5">
    <source>
        <dbReference type="ARBA" id="ARBA00022989"/>
    </source>
</evidence>
<dbReference type="InterPro" id="IPR037185">
    <property type="entry name" value="EmrE-like"/>
</dbReference>
<dbReference type="NCBIfam" id="TIGR00803">
    <property type="entry name" value="nst"/>
    <property type="match status" value="1"/>
</dbReference>
<feature type="transmembrane region" description="Helical" evidence="7">
    <location>
        <begin position="168"/>
        <end position="187"/>
    </location>
</feature>
<gene>
    <name evidence="8" type="ORF">HPBE_LOCUS22457</name>
</gene>
<dbReference type="AlphaFoldDB" id="A0A183GIJ4"/>
<evidence type="ECO:0000313" key="10">
    <source>
        <dbReference type="WBParaSite" id="HPBE_0002245801-mRNA-1"/>
    </source>
</evidence>
<dbReference type="Gene3D" id="1.10.3730.20">
    <property type="match status" value="1"/>
</dbReference>
<dbReference type="PANTHER" id="PTHR10231">
    <property type="entry name" value="NUCLEOTIDE-SUGAR TRANSMEMBRANE TRANSPORTER"/>
    <property type="match status" value="1"/>
</dbReference>
<feature type="transmembrane region" description="Helical" evidence="7">
    <location>
        <begin position="140"/>
        <end position="161"/>
    </location>
</feature>
<keyword evidence="6 7" id="KW-0472">Membrane</keyword>
<sequence>MGVDNDGAKELLLPTSRSDEILAKGETNRRDFLFKAYVIVTMTWLWTGYTLTVRYTRTAVPSDKLYASSTVVLLAEIVKATLSLLMIFKDCHFRAADFVLCIRKYYLGAPTELMKMSIPSVTYALQNNLDFVALSHLDAGLYQVTTQLKVFTTAVFMVLFLGRKFSKTRWAAILLLFIGVAAVQLNNTHDTGTEKRGNYLIGITAVLATCVTAGFAGVYFEMLLKNGGATPFWVRNLQMYSCGIVSASVACLFSDGNLIAQRGFFYGYDMKVCAIVEKRCFHRYLRNPLASLLILPTLLLSFIALLRVHVGLSLISYWRGQ</sequence>
<keyword evidence="9" id="KW-1185">Reference proteome</keyword>
<reference evidence="10" key="2">
    <citation type="submission" date="2019-09" db="UniProtKB">
        <authorList>
            <consortium name="WormBaseParasite"/>
        </authorList>
    </citation>
    <scope>IDENTIFICATION</scope>
</reference>
<evidence type="ECO:0000256" key="1">
    <source>
        <dbReference type="ARBA" id="ARBA00004141"/>
    </source>
</evidence>
<feature type="transmembrane region" description="Helical" evidence="7">
    <location>
        <begin position="65"/>
        <end position="88"/>
    </location>
</feature>
<evidence type="ECO:0000313" key="9">
    <source>
        <dbReference type="Proteomes" id="UP000050761"/>
    </source>
</evidence>
<dbReference type="WBParaSite" id="HPBE_0002245801-mRNA-1">
    <property type="protein sequence ID" value="HPBE_0002245801-mRNA-1"/>
    <property type="gene ID" value="HPBE_0002245801"/>
</dbReference>
<reference evidence="8 9" key="1">
    <citation type="submission" date="2018-11" db="EMBL/GenBank/DDBJ databases">
        <authorList>
            <consortium name="Pathogen Informatics"/>
        </authorList>
    </citation>
    <scope>NUCLEOTIDE SEQUENCE [LARGE SCALE GENOMIC DNA]</scope>
</reference>
<evidence type="ECO:0000256" key="6">
    <source>
        <dbReference type="ARBA" id="ARBA00023136"/>
    </source>
</evidence>
<evidence type="ECO:0000313" key="8">
    <source>
        <dbReference type="EMBL" id="VDP32708.1"/>
    </source>
</evidence>
<keyword evidence="4 7" id="KW-0812">Transmembrane</keyword>
<dbReference type="GO" id="GO:0015165">
    <property type="term" value="F:pyrimidine nucleotide-sugar transmembrane transporter activity"/>
    <property type="evidence" value="ECO:0007669"/>
    <property type="project" value="InterPro"/>
</dbReference>
<evidence type="ECO:0000256" key="7">
    <source>
        <dbReference type="SAM" id="Phobius"/>
    </source>
</evidence>
<feature type="transmembrane region" description="Helical" evidence="7">
    <location>
        <begin position="199"/>
        <end position="220"/>
    </location>
</feature>
<dbReference type="GO" id="GO:0000139">
    <property type="term" value="C:Golgi membrane"/>
    <property type="evidence" value="ECO:0007669"/>
    <property type="project" value="InterPro"/>
</dbReference>
<dbReference type="SUPFAM" id="SSF103481">
    <property type="entry name" value="Multidrug resistance efflux transporter EmrE"/>
    <property type="match status" value="1"/>
</dbReference>
<keyword evidence="5 7" id="KW-1133">Transmembrane helix</keyword>
<dbReference type="Pfam" id="PF04142">
    <property type="entry name" value="Nuc_sug_transp"/>
    <property type="match status" value="1"/>
</dbReference>
<name>A0A183GIJ4_HELPZ</name>
<dbReference type="Proteomes" id="UP000050761">
    <property type="component" value="Unassembled WGS sequence"/>
</dbReference>
<dbReference type="InterPro" id="IPR007271">
    <property type="entry name" value="Nuc_sug_transpt"/>
</dbReference>
<dbReference type="OrthoDB" id="408493at2759"/>
<evidence type="ECO:0000256" key="2">
    <source>
        <dbReference type="ARBA" id="ARBA00009976"/>
    </source>
</evidence>
<organism evidence="9 10">
    <name type="scientific">Heligmosomoides polygyrus</name>
    <name type="common">Parasitic roundworm</name>
    <dbReference type="NCBI Taxonomy" id="6339"/>
    <lineage>
        <taxon>Eukaryota</taxon>
        <taxon>Metazoa</taxon>
        <taxon>Ecdysozoa</taxon>
        <taxon>Nematoda</taxon>
        <taxon>Chromadorea</taxon>
        <taxon>Rhabditida</taxon>
        <taxon>Rhabditina</taxon>
        <taxon>Rhabditomorpha</taxon>
        <taxon>Strongyloidea</taxon>
        <taxon>Heligmosomidae</taxon>
        <taxon>Heligmosomoides</taxon>
    </lineage>
</organism>
<keyword evidence="3" id="KW-0813">Transport</keyword>
<feature type="transmembrane region" description="Helical" evidence="7">
    <location>
        <begin position="32"/>
        <end position="53"/>
    </location>
</feature>
<protein>
    <submittedName>
        <fullName evidence="10">UDP-galactose transporter</fullName>
    </submittedName>
</protein>
<comment type="similarity">
    <text evidence="2">Belongs to the nucleotide-sugar transporter family. SLC35A subfamily.</text>
</comment>